<dbReference type="EMBL" id="BAAAPW010000001">
    <property type="protein sequence ID" value="GAA2027742.1"/>
    <property type="molecule type" value="Genomic_DNA"/>
</dbReference>
<reference evidence="2 3" key="1">
    <citation type="journal article" date="2019" name="Int. J. Syst. Evol. Microbiol.">
        <title>The Global Catalogue of Microorganisms (GCM) 10K type strain sequencing project: providing services to taxonomists for standard genome sequencing and annotation.</title>
        <authorList>
            <consortium name="The Broad Institute Genomics Platform"/>
            <consortium name="The Broad Institute Genome Sequencing Center for Infectious Disease"/>
            <person name="Wu L."/>
            <person name="Ma J."/>
        </authorList>
    </citation>
    <scope>NUCLEOTIDE SEQUENCE [LARGE SCALE GENOMIC DNA]</scope>
    <source>
        <strain evidence="2 3">JCM 15672</strain>
    </source>
</reference>
<evidence type="ECO:0008006" key="4">
    <source>
        <dbReference type="Google" id="ProtNLM"/>
    </source>
</evidence>
<keyword evidence="3" id="KW-1185">Reference proteome</keyword>
<evidence type="ECO:0000256" key="1">
    <source>
        <dbReference type="SAM" id="MobiDB-lite"/>
    </source>
</evidence>
<dbReference type="Proteomes" id="UP001501196">
    <property type="component" value="Unassembled WGS sequence"/>
</dbReference>
<proteinExistence type="predicted"/>
<comment type="caution">
    <text evidence="2">The sequence shown here is derived from an EMBL/GenBank/DDBJ whole genome shotgun (WGS) entry which is preliminary data.</text>
</comment>
<organism evidence="2 3">
    <name type="scientific">Agromyces tropicus</name>
    <dbReference type="NCBI Taxonomy" id="555371"/>
    <lineage>
        <taxon>Bacteria</taxon>
        <taxon>Bacillati</taxon>
        <taxon>Actinomycetota</taxon>
        <taxon>Actinomycetes</taxon>
        <taxon>Micrococcales</taxon>
        <taxon>Microbacteriaceae</taxon>
        <taxon>Agromyces</taxon>
    </lineage>
</organism>
<gene>
    <name evidence="2" type="ORF">GCM10009819_08990</name>
</gene>
<feature type="region of interest" description="Disordered" evidence="1">
    <location>
        <begin position="82"/>
        <end position="115"/>
    </location>
</feature>
<dbReference type="RefSeq" id="WP_344369765.1">
    <property type="nucleotide sequence ID" value="NZ_BAAAPW010000001.1"/>
</dbReference>
<sequence length="134" mass="15227">MNVWVVLAAVIPILGSLWAGADYLIHQSKLRREYRARKRTLDAADAYAAKYHRSREQRQQYRVRLLSMYGVPRTEATWGSVQIGGDDAGRVRRPVRRRSRRRREPSGRRCGARWCGQSVGTSRIGGMSKAPTSA</sequence>
<name>A0ABN2U2A2_9MICO</name>
<evidence type="ECO:0000313" key="3">
    <source>
        <dbReference type="Proteomes" id="UP001501196"/>
    </source>
</evidence>
<feature type="compositionally biased region" description="Basic residues" evidence="1">
    <location>
        <begin position="91"/>
        <end position="103"/>
    </location>
</feature>
<evidence type="ECO:0000313" key="2">
    <source>
        <dbReference type="EMBL" id="GAA2027742.1"/>
    </source>
</evidence>
<protein>
    <recommendedName>
        <fullName evidence="4">Minor tail protein</fullName>
    </recommendedName>
</protein>
<accession>A0ABN2U2A2</accession>